<reference evidence="4" key="2">
    <citation type="submission" date="2020-05" db="UniProtKB">
        <authorList>
            <consortium name="EnsemblMetazoa"/>
        </authorList>
    </citation>
    <scope>IDENTIFICATION</scope>
    <source>
        <strain evidence="4">wikel</strain>
    </source>
</reference>
<dbReference type="EMBL" id="DS622189">
    <property type="protein sequence ID" value="EEC00773.1"/>
    <property type="molecule type" value="Genomic_DNA"/>
</dbReference>
<dbReference type="EMBL" id="ABJB010113471">
    <property type="status" value="NOT_ANNOTATED_CDS"/>
    <property type="molecule type" value="Genomic_DNA"/>
</dbReference>
<dbReference type="EMBL" id="ABJB010241607">
    <property type="status" value="NOT_ANNOTATED_CDS"/>
    <property type="molecule type" value="Genomic_DNA"/>
</dbReference>
<reference evidence="3 5" key="1">
    <citation type="submission" date="2008-03" db="EMBL/GenBank/DDBJ databases">
        <title>Annotation of Ixodes scapularis.</title>
        <authorList>
            <consortium name="Ixodes scapularis Genome Project Consortium"/>
            <person name="Caler E."/>
            <person name="Hannick L.I."/>
            <person name="Bidwell S."/>
            <person name="Joardar V."/>
            <person name="Thiagarajan M."/>
            <person name="Amedeo P."/>
            <person name="Galinsky K.J."/>
            <person name="Schobel S."/>
            <person name="Inman J."/>
            <person name="Hostetler J."/>
            <person name="Miller J."/>
            <person name="Hammond M."/>
            <person name="Megy K."/>
            <person name="Lawson D."/>
            <person name="Kodira C."/>
            <person name="Sutton G."/>
            <person name="Meyer J."/>
            <person name="Hill C.A."/>
            <person name="Birren B."/>
            <person name="Nene V."/>
            <person name="Collins F."/>
            <person name="Alarcon-Chaidez F."/>
            <person name="Wikel S."/>
            <person name="Strausberg R."/>
        </authorList>
    </citation>
    <scope>NUCLEOTIDE SEQUENCE [LARGE SCALE GENOMIC DNA]</scope>
    <source>
        <strain evidence="5">Wikel</strain>
        <strain evidence="3">Wikel colony</strain>
    </source>
</reference>
<dbReference type="AlphaFoldDB" id="B7P2F1"/>
<dbReference type="EnsemblMetazoa" id="ISCW000380-RA">
    <property type="protein sequence ID" value="ISCW000380-PA"/>
    <property type="gene ID" value="ISCW000380"/>
</dbReference>
<dbReference type="EMBL" id="ABJB010558788">
    <property type="status" value="NOT_ANNOTATED_CDS"/>
    <property type="molecule type" value="Genomic_DNA"/>
</dbReference>
<keyword evidence="5" id="KW-1185">Reference proteome</keyword>
<feature type="chain" id="PRO_5014567875" evidence="2">
    <location>
        <begin position="18"/>
        <end position="202"/>
    </location>
</feature>
<gene>
    <name evidence="3" type="ORF">IscW_ISCW000380</name>
</gene>
<feature type="signal peptide" evidence="2">
    <location>
        <begin position="1"/>
        <end position="17"/>
    </location>
</feature>
<evidence type="ECO:0000256" key="1">
    <source>
        <dbReference type="ARBA" id="ARBA00038085"/>
    </source>
</evidence>
<evidence type="ECO:0000313" key="3">
    <source>
        <dbReference type="EMBL" id="EEC00773.1"/>
    </source>
</evidence>
<dbReference type="PANTHER" id="PTHR31475">
    <property type="entry name" value="UPF0462 PROTEIN"/>
    <property type="match status" value="1"/>
</dbReference>
<comment type="similarity">
    <text evidence="1">Belongs to the UPF0462 family.</text>
</comment>
<dbReference type="VEuPathDB" id="VectorBase:ISCP_038319"/>
<protein>
    <submittedName>
        <fullName evidence="3 4">Uncharacterized protein</fullName>
    </submittedName>
</protein>
<dbReference type="EMBL" id="ABJB010264273">
    <property type="status" value="NOT_ANNOTATED_CDS"/>
    <property type="molecule type" value="Genomic_DNA"/>
</dbReference>
<dbReference type="PANTHER" id="PTHR31475:SF5">
    <property type="entry name" value="UPF0462 PROTEIN C4ORF33 HOMOLOG"/>
    <property type="match status" value="1"/>
</dbReference>
<accession>B7P2F1</accession>
<name>B7P2F1_IXOSC</name>
<dbReference type="EMBL" id="ABJB011136178">
    <property type="status" value="NOT_ANNOTATED_CDS"/>
    <property type="molecule type" value="Genomic_DNA"/>
</dbReference>
<proteinExistence type="inferred from homology"/>
<evidence type="ECO:0000313" key="5">
    <source>
        <dbReference type="Proteomes" id="UP000001555"/>
    </source>
</evidence>
<dbReference type="HOGENOM" id="CLU_075391_1_0_1"/>
<evidence type="ECO:0000256" key="2">
    <source>
        <dbReference type="SAM" id="SignalP"/>
    </source>
</evidence>
<sequence>MAPGEPLLFCLLPLVVAASFKDTYENFRGPKVDFYMRTTWDGQKIDHDPIKLTIGRVNATETVVFVQAPYFEGLPAKGYEDTESIQLYFLGADRESYLLIEVNPHSQYRVQLYRGPGNSIRDQLPLEYWSVITGKFWQGSLRIPEAYYPPGMSRFNAYAQHQHGDNTTYEALFPVPKDKPQQFPQMWVDDARTTAILGSFNT</sequence>
<keyword evidence="2" id="KW-0732">Signal</keyword>
<dbReference type="EMBL" id="ABJB010840395">
    <property type="status" value="NOT_ANNOTATED_CDS"/>
    <property type="molecule type" value="Genomic_DNA"/>
</dbReference>
<dbReference type="VEuPathDB" id="VectorBase:ISCI000380"/>
<organism>
    <name type="scientific">Ixodes scapularis</name>
    <name type="common">Black-legged tick</name>
    <name type="synonym">Deer tick</name>
    <dbReference type="NCBI Taxonomy" id="6945"/>
    <lineage>
        <taxon>Eukaryota</taxon>
        <taxon>Metazoa</taxon>
        <taxon>Ecdysozoa</taxon>
        <taxon>Arthropoda</taxon>
        <taxon>Chelicerata</taxon>
        <taxon>Arachnida</taxon>
        <taxon>Acari</taxon>
        <taxon>Parasitiformes</taxon>
        <taxon>Ixodida</taxon>
        <taxon>Ixodoidea</taxon>
        <taxon>Ixodidae</taxon>
        <taxon>Ixodinae</taxon>
        <taxon>Ixodes</taxon>
    </lineage>
</organism>
<dbReference type="OrthoDB" id="10056816at2759"/>
<dbReference type="EMBL" id="ABJB010661887">
    <property type="status" value="NOT_ANNOTATED_CDS"/>
    <property type="molecule type" value="Genomic_DNA"/>
</dbReference>
<dbReference type="InParanoid" id="B7P2F1"/>
<dbReference type="Proteomes" id="UP000001555">
    <property type="component" value="Unassembled WGS sequence"/>
</dbReference>
<evidence type="ECO:0000313" key="4">
    <source>
        <dbReference type="EnsemblMetazoa" id="ISCW000380-PA"/>
    </source>
</evidence>
<dbReference type="PaxDb" id="6945-B7P2F1"/>
<dbReference type="VEuPathDB" id="VectorBase:ISCW000380"/>